<evidence type="ECO:0000256" key="4">
    <source>
        <dbReference type="ARBA" id="ARBA00023010"/>
    </source>
</evidence>
<dbReference type="InterPro" id="IPR006785">
    <property type="entry name" value="Pex14_N"/>
</dbReference>
<evidence type="ECO:0000256" key="11">
    <source>
        <dbReference type="SAM" id="MobiDB-lite"/>
    </source>
</evidence>
<dbReference type="GO" id="GO:1990429">
    <property type="term" value="C:peroxisomal importomer complex"/>
    <property type="evidence" value="ECO:0007669"/>
    <property type="project" value="TreeGrafter"/>
</dbReference>
<name>A0A364MV45_STELY</name>
<dbReference type="STRING" id="183478.A0A364MV45"/>
<dbReference type="EMBL" id="QGDH01000158">
    <property type="protein sequence ID" value="RAR04276.1"/>
    <property type="molecule type" value="Genomic_DNA"/>
</dbReference>
<proteinExistence type="inferred from homology"/>
<keyword evidence="6 10" id="KW-0576">Peroxisome</keyword>
<feature type="region of interest" description="Disordered" evidence="11">
    <location>
        <begin position="157"/>
        <end position="209"/>
    </location>
</feature>
<keyword evidence="4" id="KW-0811">Translocation</keyword>
<comment type="caution">
    <text evidence="13">The sequence shown here is derived from an EMBL/GenBank/DDBJ whole genome shotgun (WGS) entry which is preliminary data.</text>
</comment>
<accession>A0A364MV45</accession>
<keyword evidence="5 10" id="KW-0472">Membrane</keyword>
<evidence type="ECO:0000256" key="6">
    <source>
        <dbReference type="ARBA" id="ARBA00023140"/>
    </source>
</evidence>
<evidence type="ECO:0000256" key="9">
    <source>
        <dbReference type="ARBA" id="ARBA00046271"/>
    </source>
</evidence>
<keyword evidence="2 10" id="KW-0813">Transport</keyword>
<dbReference type="Pfam" id="PF04695">
    <property type="entry name" value="Pex14_N"/>
    <property type="match status" value="1"/>
</dbReference>
<feature type="compositionally biased region" description="Basic and acidic residues" evidence="11">
    <location>
        <begin position="455"/>
        <end position="465"/>
    </location>
</feature>
<evidence type="ECO:0000256" key="5">
    <source>
        <dbReference type="ARBA" id="ARBA00023136"/>
    </source>
</evidence>
<evidence type="ECO:0000256" key="8">
    <source>
        <dbReference type="ARBA" id="ARBA00029691"/>
    </source>
</evidence>
<evidence type="ECO:0000256" key="1">
    <source>
        <dbReference type="ARBA" id="ARBA00005443"/>
    </source>
</evidence>
<dbReference type="AlphaFoldDB" id="A0A364MV45"/>
<feature type="region of interest" description="Disordered" evidence="11">
    <location>
        <begin position="355"/>
        <end position="477"/>
    </location>
</feature>
<feature type="compositionally biased region" description="Polar residues" evidence="11">
    <location>
        <begin position="361"/>
        <end position="391"/>
    </location>
</feature>
<evidence type="ECO:0000256" key="3">
    <source>
        <dbReference type="ARBA" id="ARBA00022927"/>
    </source>
</evidence>
<keyword evidence="14" id="KW-1185">Reference proteome</keyword>
<evidence type="ECO:0000313" key="14">
    <source>
        <dbReference type="Proteomes" id="UP000249619"/>
    </source>
</evidence>
<dbReference type="GO" id="GO:0005778">
    <property type="term" value="C:peroxisomal membrane"/>
    <property type="evidence" value="ECO:0007669"/>
    <property type="project" value="UniProtKB-SubCell"/>
</dbReference>
<feature type="compositionally biased region" description="Polar residues" evidence="11">
    <location>
        <begin position="466"/>
        <end position="477"/>
    </location>
</feature>
<evidence type="ECO:0000259" key="12">
    <source>
        <dbReference type="Pfam" id="PF04695"/>
    </source>
</evidence>
<comment type="function">
    <text evidence="10">Component of the PEX13-PEX14 docking complex, a translocon channel that specifically mediates the import of peroxisomal cargo proteins bound to PEX5 receptor. The PEX13-PEX14 docking complex forms a large import pore which can be opened to a diameter of about 9 nm. Mechanistically, PEX5 receptor along with cargo proteins associates with the PEX14 subunit of the PEX13-PEX14 docking complex in the cytosol, leading to the insertion of the receptor into the organelle membrane with the concomitant translocation of the cargo into the peroxisome matrix.</text>
</comment>
<sequence>MERRITFPRLECVGKEPVAFMPYEDNSRLLPRNVVAVAEHVVHPSASRRSFKVGKPLRLSHVSATRNRPPMQAAEAYPPPAFGSSSRDFSSSIINNCPARATRLAQRVVKMVREDLVTSAVSFLQDPSVASAPLEKRIAFLQSKNLTQEEVDVSLARAAEDPSQPSSPPPQTSAVASSAYRPPPAAPYASYPPQGYWQPPPPPPPPEPPKRDWRDYFIMATVMGGVGYGLYFTAKRYVLPLIQPPTQPQLEQDKASVDESFKRAFDLLEQLNTDTSALKASEEARTTRLDDALGEVESVLASLKESSKRQGDDNRRIEDDVRGLRDLIPKALDSQKEATDNRLKELSAELKSLKTLMGNRMGSSTPRPQSTSGYYGAGQPTSAAQTPNVSGTTAAATPAPSEQTNGTSTAESQANSSATPAPASTPSAEKPAPSYSSRMPTGRAAIPAWQMAAAKKNEEAKKDTTESGTATEASPSS</sequence>
<evidence type="ECO:0000313" key="13">
    <source>
        <dbReference type="EMBL" id="RAR04276.1"/>
    </source>
</evidence>
<dbReference type="GO" id="GO:0005102">
    <property type="term" value="F:signaling receptor binding"/>
    <property type="evidence" value="ECO:0007669"/>
    <property type="project" value="TreeGrafter"/>
</dbReference>
<dbReference type="PANTHER" id="PTHR23058:SF0">
    <property type="entry name" value="PEROXISOMAL MEMBRANE PROTEIN PEX14"/>
    <property type="match status" value="1"/>
</dbReference>
<evidence type="ECO:0000256" key="2">
    <source>
        <dbReference type="ARBA" id="ARBA00022448"/>
    </source>
</evidence>
<comment type="subcellular location">
    <subcellularLocation>
        <location evidence="9 10">Peroxisome membrane</location>
    </subcellularLocation>
</comment>
<comment type="similarity">
    <text evidence="1 10">Belongs to the peroxin-14 family.</text>
</comment>
<evidence type="ECO:0000256" key="7">
    <source>
        <dbReference type="ARBA" id="ARBA00029502"/>
    </source>
</evidence>
<feature type="compositionally biased region" description="Pro residues" evidence="11">
    <location>
        <begin position="198"/>
        <end position="207"/>
    </location>
</feature>
<dbReference type="InterPro" id="IPR025655">
    <property type="entry name" value="PEX14"/>
</dbReference>
<dbReference type="FunFam" id="1.10.10.10:FF:000489">
    <property type="entry name" value="Putative peroxisomal membrane anchor protein"/>
    <property type="match status" value="1"/>
</dbReference>
<reference evidence="14" key="1">
    <citation type="submission" date="2018-05" db="EMBL/GenBank/DDBJ databases">
        <title>Draft genome sequence of Stemphylium lycopersici strain CIDEFI 213.</title>
        <authorList>
            <person name="Medina R."/>
            <person name="Franco M.E.E."/>
            <person name="Lucentini C.G."/>
            <person name="Saparrat M.C.N."/>
            <person name="Balatti P.A."/>
        </authorList>
    </citation>
    <scope>NUCLEOTIDE SEQUENCE [LARGE SCALE GENOMIC DNA]</scope>
    <source>
        <strain evidence="14">CIDEFI 213</strain>
    </source>
</reference>
<gene>
    <name evidence="13" type="ORF">DDE83_007889</name>
</gene>
<dbReference type="Gene3D" id="1.10.10.10">
    <property type="entry name" value="Winged helix-like DNA-binding domain superfamily/Winged helix DNA-binding domain"/>
    <property type="match status" value="1"/>
</dbReference>
<protein>
    <recommendedName>
        <fullName evidence="7 10">Peroxisomal membrane protein PEX14</fullName>
    </recommendedName>
    <alternativeName>
        <fullName evidence="8 10">Peroxin-14</fullName>
    </alternativeName>
</protein>
<dbReference type="OrthoDB" id="5549158at2759"/>
<dbReference type="InterPro" id="IPR036388">
    <property type="entry name" value="WH-like_DNA-bd_sf"/>
</dbReference>
<feature type="compositionally biased region" description="Polar residues" evidence="11">
    <location>
        <begin position="401"/>
        <end position="415"/>
    </location>
</feature>
<feature type="compositionally biased region" description="Low complexity" evidence="11">
    <location>
        <begin position="416"/>
        <end position="434"/>
    </location>
</feature>
<dbReference type="GO" id="GO:0016560">
    <property type="term" value="P:protein import into peroxisome matrix, docking"/>
    <property type="evidence" value="ECO:0007669"/>
    <property type="project" value="UniProtKB-UniRule"/>
</dbReference>
<evidence type="ECO:0000256" key="10">
    <source>
        <dbReference type="RuleBase" id="RU367032"/>
    </source>
</evidence>
<feature type="domain" description="Peroxisome membrane anchor protein Pex14p N-terminal" evidence="12">
    <location>
        <begin position="113"/>
        <end position="157"/>
    </location>
</feature>
<dbReference type="Proteomes" id="UP000249619">
    <property type="component" value="Unassembled WGS sequence"/>
</dbReference>
<organism evidence="13 14">
    <name type="scientific">Stemphylium lycopersici</name>
    <name type="common">Tomato gray leaf spot disease fungus</name>
    <name type="synonym">Thyrospora lycopersici</name>
    <dbReference type="NCBI Taxonomy" id="183478"/>
    <lineage>
        <taxon>Eukaryota</taxon>
        <taxon>Fungi</taxon>
        <taxon>Dikarya</taxon>
        <taxon>Ascomycota</taxon>
        <taxon>Pezizomycotina</taxon>
        <taxon>Dothideomycetes</taxon>
        <taxon>Pleosporomycetidae</taxon>
        <taxon>Pleosporales</taxon>
        <taxon>Pleosporineae</taxon>
        <taxon>Pleosporaceae</taxon>
        <taxon>Stemphylium</taxon>
    </lineage>
</organism>
<keyword evidence="3 10" id="KW-0653">Protein transport</keyword>
<dbReference type="PANTHER" id="PTHR23058">
    <property type="entry name" value="PEROXISOMAL MEMBRANE PROTEIN PEX14"/>
    <property type="match status" value="1"/>
</dbReference>